<protein>
    <submittedName>
        <fullName evidence="1">Uncharacterized protein</fullName>
    </submittedName>
</protein>
<dbReference type="Proteomes" id="UP000823775">
    <property type="component" value="Unassembled WGS sequence"/>
</dbReference>
<evidence type="ECO:0000313" key="1">
    <source>
        <dbReference type="EMBL" id="MCD7465836.1"/>
    </source>
</evidence>
<proteinExistence type="predicted"/>
<keyword evidence="2" id="KW-1185">Reference proteome</keyword>
<comment type="caution">
    <text evidence="1">The sequence shown here is derived from an EMBL/GenBank/DDBJ whole genome shotgun (WGS) entry which is preliminary data.</text>
</comment>
<gene>
    <name evidence="1" type="ORF">HAX54_002011</name>
</gene>
<name>A0ABS8T387_DATST</name>
<reference evidence="1 2" key="1">
    <citation type="journal article" date="2021" name="BMC Genomics">
        <title>Datura genome reveals duplications of psychoactive alkaloid biosynthetic genes and high mutation rate following tissue culture.</title>
        <authorList>
            <person name="Rajewski A."/>
            <person name="Carter-House D."/>
            <person name="Stajich J."/>
            <person name="Litt A."/>
        </authorList>
    </citation>
    <scope>NUCLEOTIDE SEQUENCE [LARGE SCALE GENOMIC DNA]</scope>
    <source>
        <strain evidence="1">AR-01</strain>
    </source>
</reference>
<sequence>MGVDELRGSILSRRRTSLLNGISVEDSQEFDGVVWHLDNDSSHPRLKKVPRVRLFADSSAAKLVGKNCCTAGNSFLYKFVDDVFEQNFDRRELLPQESRPRLESRRLDLAVNPSQLDRVELYLENRFVSINQECLN</sequence>
<organism evidence="1 2">
    <name type="scientific">Datura stramonium</name>
    <name type="common">Jimsonweed</name>
    <name type="synonym">Common thornapple</name>
    <dbReference type="NCBI Taxonomy" id="4076"/>
    <lineage>
        <taxon>Eukaryota</taxon>
        <taxon>Viridiplantae</taxon>
        <taxon>Streptophyta</taxon>
        <taxon>Embryophyta</taxon>
        <taxon>Tracheophyta</taxon>
        <taxon>Spermatophyta</taxon>
        <taxon>Magnoliopsida</taxon>
        <taxon>eudicotyledons</taxon>
        <taxon>Gunneridae</taxon>
        <taxon>Pentapetalae</taxon>
        <taxon>asterids</taxon>
        <taxon>lamiids</taxon>
        <taxon>Solanales</taxon>
        <taxon>Solanaceae</taxon>
        <taxon>Solanoideae</taxon>
        <taxon>Datureae</taxon>
        <taxon>Datura</taxon>
    </lineage>
</organism>
<accession>A0ABS8T387</accession>
<dbReference type="EMBL" id="JACEIK010001088">
    <property type="protein sequence ID" value="MCD7465836.1"/>
    <property type="molecule type" value="Genomic_DNA"/>
</dbReference>
<evidence type="ECO:0000313" key="2">
    <source>
        <dbReference type="Proteomes" id="UP000823775"/>
    </source>
</evidence>